<reference evidence="1 2" key="1">
    <citation type="submission" date="2024-10" db="EMBL/GenBank/DDBJ databases">
        <title>The Natural Products Discovery Center: Release of the First 8490 Sequenced Strains for Exploring Actinobacteria Biosynthetic Diversity.</title>
        <authorList>
            <person name="Kalkreuter E."/>
            <person name="Kautsar S.A."/>
            <person name="Yang D."/>
            <person name="Bader C.D."/>
            <person name="Teijaro C.N."/>
            <person name="Fluegel L."/>
            <person name="Davis C.M."/>
            <person name="Simpson J.R."/>
            <person name="Lauterbach L."/>
            <person name="Steele A.D."/>
            <person name="Gui C."/>
            <person name="Meng S."/>
            <person name="Li G."/>
            <person name="Viehrig K."/>
            <person name="Ye F."/>
            <person name="Su P."/>
            <person name="Kiefer A.F."/>
            <person name="Nichols A."/>
            <person name="Cepeda A.J."/>
            <person name="Yan W."/>
            <person name="Fan B."/>
            <person name="Jiang Y."/>
            <person name="Adhikari A."/>
            <person name="Zheng C.-J."/>
            <person name="Schuster L."/>
            <person name="Cowan T.M."/>
            <person name="Smanski M.J."/>
            <person name="Chevrette M.G."/>
            <person name="De Carvalho L.P.S."/>
            <person name="Shen B."/>
        </authorList>
    </citation>
    <scope>NUCLEOTIDE SEQUENCE [LARGE SCALE GENOMIC DNA]</scope>
    <source>
        <strain evidence="1 2">NPDC003029</strain>
    </source>
</reference>
<evidence type="ECO:0000313" key="1">
    <source>
        <dbReference type="EMBL" id="MFF3343270.1"/>
    </source>
</evidence>
<protein>
    <submittedName>
        <fullName evidence="1">DUF6207 family protein</fullName>
    </submittedName>
</protein>
<organism evidence="1 2">
    <name type="scientific">Streptomyces flavidovirens</name>
    <dbReference type="NCBI Taxonomy" id="67298"/>
    <lineage>
        <taxon>Bacteria</taxon>
        <taxon>Bacillati</taxon>
        <taxon>Actinomycetota</taxon>
        <taxon>Actinomycetes</taxon>
        <taxon>Kitasatosporales</taxon>
        <taxon>Streptomycetaceae</taxon>
        <taxon>Streptomyces</taxon>
    </lineage>
</organism>
<dbReference type="EMBL" id="JBIAPK010000013">
    <property type="protein sequence ID" value="MFF3343270.1"/>
    <property type="molecule type" value="Genomic_DNA"/>
</dbReference>
<dbReference type="Proteomes" id="UP001601976">
    <property type="component" value="Unassembled WGS sequence"/>
</dbReference>
<comment type="caution">
    <text evidence="1">The sequence shown here is derived from an EMBL/GenBank/DDBJ whole genome shotgun (WGS) entry which is preliminary data.</text>
</comment>
<keyword evidence="2" id="KW-1185">Reference proteome</keyword>
<proteinExistence type="predicted"/>
<evidence type="ECO:0000313" key="2">
    <source>
        <dbReference type="Proteomes" id="UP001601976"/>
    </source>
</evidence>
<dbReference type="Pfam" id="PF19711">
    <property type="entry name" value="DUF6207"/>
    <property type="match status" value="1"/>
</dbReference>
<gene>
    <name evidence="1" type="ORF">ACFYWW_32010</name>
</gene>
<dbReference type="InterPro" id="IPR045775">
    <property type="entry name" value="DUF6207"/>
</dbReference>
<sequence>MEKIDEQHVSQPGLVVLDITAADEVTVYAVMAGLGEWWATSGVAPVRREPGVPGVKARIYAGIRRPGTMM</sequence>
<name>A0ABW6RNX6_9ACTN</name>
<accession>A0ABW6RNX6</accession>
<dbReference type="RefSeq" id="WP_387898859.1">
    <property type="nucleotide sequence ID" value="NZ_JBIAPK010000013.1"/>
</dbReference>